<dbReference type="OrthoDB" id="411584at2759"/>
<dbReference type="Proteomes" id="UP000604046">
    <property type="component" value="Unassembled WGS sequence"/>
</dbReference>
<dbReference type="Pfam" id="PF00497">
    <property type="entry name" value="SBP_bac_3"/>
    <property type="match status" value="1"/>
</dbReference>
<gene>
    <name evidence="3" type="ORF">SNAT2548_LOCUS1507</name>
</gene>
<evidence type="ECO:0000259" key="2">
    <source>
        <dbReference type="SMART" id="SM00062"/>
    </source>
</evidence>
<keyword evidence="1" id="KW-0732">Signal</keyword>
<dbReference type="PANTHER" id="PTHR35936">
    <property type="entry name" value="MEMBRANE-BOUND LYTIC MUREIN TRANSGLYCOSYLASE F"/>
    <property type="match status" value="1"/>
</dbReference>
<dbReference type="EMBL" id="CAJNDS010000083">
    <property type="protein sequence ID" value="CAE6949033.1"/>
    <property type="molecule type" value="Genomic_DNA"/>
</dbReference>
<comment type="caution">
    <text evidence="3">The sequence shown here is derived from an EMBL/GenBank/DDBJ whole genome shotgun (WGS) entry which is preliminary data.</text>
</comment>
<sequence>MEMAPAGRLRVGINMRNQLLVTGRTAGGEPEGLAPSMAAAFADRIGVPVEFIPYDSPAKLADDAALDKWDVAMIGADPARAAYVDFTAPYCQIEATYAVASDSKLTQCSDVDVEGIRIAGCSGAAYVLWLERNIKNAKLVKADGHDATYDIFKTEKLEALAGLRSKLTKDLVKLPGTRMLPGKFMAVEQAACTKKGRNKGFEELSKFIEEAKQSGMVLQLMQKFGVDTELVVAPAA</sequence>
<evidence type="ECO:0000313" key="3">
    <source>
        <dbReference type="EMBL" id="CAE6949033.1"/>
    </source>
</evidence>
<feature type="domain" description="Solute-binding protein family 3/N-terminal" evidence="2">
    <location>
        <begin position="8"/>
        <end position="227"/>
    </location>
</feature>
<dbReference type="PANTHER" id="PTHR35936:SF17">
    <property type="entry name" value="ARGININE-BINDING EXTRACELLULAR PROTEIN ARTP"/>
    <property type="match status" value="1"/>
</dbReference>
<dbReference type="SMART" id="SM00062">
    <property type="entry name" value="PBPb"/>
    <property type="match status" value="1"/>
</dbReference>
<organism evidence="3 4">
    <name type="scientific">Symbiodinium natans</name>
    <dbReference type="NCBI Taxonomy" id="878477"/>
    <lineage>
        <taxon>Eukaryota</taxon>
        <taxon>Sar</taxon>
        <taxon>Alveolata</taxon>
        <taxon>Dinophyceae</taxon>
        <taxon>Suessiales</taxon>
        <taxon>Symbiodiniaceae</taxon>
        <taxon>Symbiodinium</taxon>
    </lineage>
</organism>
<dbReference type="SUPFAM" id="SSF53850">
    <property type="entry name" value="Periplasmic binding protein-like II"/>
    <property type="match status" value="1"/>
</dbReference>
<evidence type="ECO:0000256" key="1">
    <source>
        <dbReference type="ARBA" id="ARBA00022729"/>
    </source>
</evidence>
<dbReference type="AlphaFoldDB" id="A0A812HF25"/>
<dbReference type="InterPro" id="IPR001638">
    <property type="entry name" value="Solute-binding_3/MltF_N"/>
</dbReference>
<keyword evidence="4" id="KW-1185">Reference proteome</keyword>
<protein>
    <recommendedName>
        <fullName evidence="2">Solute-binding protein family 3/N-terminal domain-containing protein</fullName>
    </recommendedName>
</protein>
<reference evidence="3" key="1">
    <citation type="submission" date="2021-02" db="EMBL/GenBank/DDBJ databases">
        <authorList>
            <person name="Dougan E. K."/>
            <person name="Rhodes N."/>
            <person name="Thang M."/>
            <person name="Chan C."/>
        </authorList>
    </citation>
    <scope>NUCLEOTIDE SEQUENCE</scope>
</reference>
<accession>A0A812HF25</accession>
<dbReference type="Gene3D" id="3.40.190.10">
    <property type="entry name" value="Periplasmic binding protein-like II"/>
    <property type="match status" value="2"/>
</dbReference>
<proteinExistence type="predicted"/>
<name>A0A812HF25_9DINO</name>
<evidence type="ECO:0000313" key="4">
    <source>
        <dbReference type="Proteomes" id="UP000604046"/>
    </source>
</evidence>